<dbReference type="GO" id="GO:0005524">
    <property type="term" value="F:ATP binding"/>
    <property type="evidence" value="ECO:0007669"/>
    <property type="project" value="UniProtKB-KW"/>
</dbReference>
<evidence type="ECO:0000313" key="5">
    <source>
        <dbReference type="Proteomes" id="UP001250181"/>
    </source>
</evidence>
<evidence type="ECO:0000313" key="4">
    <source>
        <dbReference type="EMBL" id="MDT9682190.1"/>
    </source>
</evidence>
<keyword evidence="4" id="KW-0067">ATP-binding</keyword>
<dbReference type="Pfam" id="PF24410">
    <property type="entry name" value="wHTH-HSP90_Na-assoc"/>
    <property type="match status" value="4"/>
</dbReference>
<dbReference type="SUPFAM" id="SSF55874">
    <property type="entry name" value="ATPase domain of HSP90 chaperone/DNA topoisomerase II/histidine kinase"/>
    <property type="match status" value="1"/>
</dbReference>
<reference evidence="4 5" key="1">
    <citation type="submission" date="2023-09" db="EMBL/GenBank/DDBJ databases">
        <title>Streptomyces sp. nov.: A antagonism against Alternaria gaisen Producing Streptochlin, Isolated from Tamarix root soil.</title>
        <authorList>
            <person name="Chen Y."/>
        </authorList>
    </citation>
    <scope>NUCLEOTIDE SEQUENCE [LARGE SCALE GENOMIC DNA]</scope>
    <source>
        <strain evidence="4 5">TRM76323</strain>
    </source>
</reference>
<dbReference type="InterPro" id="IPR056506">
    <property type="entry name" value="iHD-CE"/>
</dbReference>
<dbReference type="RefSeq" id="WP_315877278.1">
    <property type="nucleotide sequence ID" value="NZ_JAWCTQ010000008.1"/>
</dbReference>
<gene>
    <name evidence="4" type="ORF">RND61_08905</name>
</gene>
<feature type="domain" description="wHTH-Hsp90 Na associated" evidence="3">
    <location>
        <begin position="997"/>
        <end position="1030"/>
    </location>
</feature>
<keyword evidence="4" id="KW-0547">Nucleotide-binding</keyword>
<name>A0ABU3QHE6_9ACTN</name>
<feature type="domain" description="wHTH-Hsp90 Na associated" evidence="3">
    <location>
        <begin position="1173"/>
        <end position="1223"/>
    </location>
</feature>
<feature type="region of interest" description="Disordered" evidence="1">
    <location>
        <begin position="917"/>
        <end position="940"/>
    </location>
</feature>
<feature type="domain" description="iHD-CE" evidence="2">
    <location>
        <begin position="48"/>
        <end position="392"/>
    </location>
</feature>
<dbReference type="InterPro" id="IPR056507">
    <property type="entry name" value="wHTH-HSP90_Na-assoc"/>
</dbReference>
<proteinExistence type="predicted"/>
<dbReference type="EMBL" id="JAWCTQ010000008">
    <property type="protein sequence ID" value="MDT9682190.1"/>
    <property type="molecule type" value="Genomic_DNA"/>
</dbReference>
<feature type="compositionally biased region" description="Basic residues" evidence="1">
    <location>
        <begin position="927"/>
        <end position="938"/>
    </location>
</feature>
<evidence type="ECO:0000259" key="3">
    <source>
        <dbReference type="Pfam" id="PF24410"/>
    </source>
</evidence>
<dbReference type="Pfam" id="PF24401">
    <property type="entry name" value="iHD-CE"/>
    <property type="match status" value="1"/>
</dbReference>
<keyword evidence="5" id="KW-1185">Reference proteome</keyword>
<feature type="compositionally biased region" description="Basic and acidic residues" evidence="1">
    <location>
        <begin position="917"/>
        <end position="926"/>
    </location>
</feature>
<organism evidence="4 5">
    <name type="scientific">Streptomyces tamarix</name>
    <dbReference type="NCBI Taxonomy" id="3078565"/>
    <lineage>
        <taxon>Bacteria</taxon>
        <taxon>Bacillati</taxon>
        <taxon>Actinomycetota</taxon>
        <taxon>Actinomycetes</taxon>
        <taxon>Kitasatosporales</taxon>
        <taxon>Streptomycetaceae</taxon>
        <taxon>Streptomyces</taxon>
    </lineage>
</organism>
<evidence type="ECO:0000259" key="2">
    <source>
        <dbReference type="Pfam" id="PF24401"/>
    </source>
</evidence>
<sequence length="1304" mass="141546">MAMREPGTWNRVEDSTVTGPLIQAGHIGRVTFQQVAPEPEAPAAGDPWVDLVRDSTVWRHVPDGRDPARCRDAAAAVAASLARLRDAAEERLAGDPWQDPRGPERFAEHLEWLLGEPDGGAGLDLYPVEAALFALVPLLARVHDLRMAADRLHVEPWRLDPAGDGTPPSPERSAFEAYADGHGVLVQRALLRPGTAEPIGWWLFHRWLVRHEAYAAPEAVRELLDALGEADGGVLGDALAPDRVGRLLHGLRRGPHVCNPEFLGTLPPDDLLRGPGRQRVRDQRLVLLTSLAYALTARMTTLPDVVAEHLGVPHPVDLAALRATLEKSSWGGSPDLPVLRAECSHEAVVEGLRSAVGRMDELLHAVTRTVRERVTQPMPHLPVRLSADGVVPVEGAFTGWASFRLDERRVRDLLIGVQLYKDRDLAIRELYQNALDACRYRRARTEYLDRTHPAATYAYEGSIVFEQGVDDDGRAYVECRDDGIGMGEAELRGVFSHAGARFAEQPDFREERADWARLDPPVLFYPNSRFGIGVLSYFMLADEMRVTTCRMDRTGMPGPVLEASIFGPGHLFRIARRADRGERPGTTVRLYLRDAEPGWSCPEVLARLLGVAEFPTVARHGTKVVRWAPGVLRGRRAGGWFSLDADGPVEEWPDAPPGAQVFWCRWGGGLLVDGLTVRPAVRGGVLTDQETGLVGAVVNLSGPLAPERLSADRALILDDVRDTVGKLLAGAVDHLLGVGGPLLDFPWLSEVTDASKALADLVVERCVAVGREIPGGPATGISRAGFFPDDLPLLFPDLQSPTAWRTSRDVMGVPDHILLWRLIAHRPEPVWAELLRICPELTAVGEVAPALPSDLSVLKLARLPQITDPRVASKLLKSSLENDQVLQIAAGLGRSPRAVALRAKTLGLYDGPCDGFSDTRPEERPFGRRRPAGNRHDRRVTPSLLVRTAREEGQSLEAQAARWRRAGVDVPDEVLAMARAGAADGVLGPYLGAAPCPWFQPGAQVPPGLLVALSSELGRPLSDLCARLRACGLAVEPSVLPDPPPARLVRALSEHLSGASPWLDPEEPVPPAHVLLAARELGLTPPEAAAWFERLGFRAPETLPDETESHDLDILTPPVEPRTLRFSPLRPGKPVLYTQILEVAARGGLSPAVVASRMRAYGLAAPPLRSVSPSQGDDRLLAVDGPLGWRGLRSDRPVPFARVLEAAGHLLVPPADIAARLAEHGIACSCPDLPEGLSYERASRLVAGTLSPDSGRVGLQELLDRSRALGEPVGRIHHWLVELGVDVVDPAQAVREALPRVPRP</sequence>
<comment type="caution">
    <text evidence="4">The sequence shown here is derived from an EMBL/GenBank/DDBJ whole genome shotgun (WGS) entry which is preliminary data.</text>
</comment>
<feature type="domain" description="wHTH-Hsp90 Na associated" evidence="3">
    <location>
        <begin position="1128"/>
        <end position="1163"/>
    </location>
</feature>
<accession>A0ABU3QHE6</accession>
<feature type="domain" description="wHTH-Hsp90 Na associated" evidence="3">
    <location>
        <begin position="1044"/>
        <end position="1097"/>
    </location>
</feature>
<protein>
    <submittedName>
        <fullName evidence="4">ATP-binding protein</fullName>
    </submittedName>
</protein>
<dbReference type="InterPro" id="IPR036890">
    <property type="entry name" value="HATPase_C_sf"/>
</dbReference>
<dbReference type="Gene3D" id="3.30.565.10">
    <property type="entry name" value="Histidine kinase-like ATPase, C-terminal domain"/>
    <property type="match status" value="1"/>
</dbReference>
<dbReference type="Proteomes" id="UP001250181">
    <property type="component" value="Unassembled WGS sequence"/>
</dbReference>
<evidence type="ECO:0000256" key="1">
    <source>
        <dbReference type="SAM" id="MobiDB-lite"/>
    </source>
</evidence>